<evidence type="ECO:0000313" key="4">
    <source>
        <dbReference type="WormBase" id="C41D11.10"/>
    </source>
</evidence>
<dbReference type="HOGENOM" id="CLU_1596012_0_0_1"/>
<evidence type="ECO:0000313" key="2">
    <source>
        <dbReference type="EMBL" id="CCD64263.1"/>
    </source>
</evidence>
<dbReference type="SMR" id="G4RZ47"/>
<keyword evidence="3" id="KW-1185">Reference proteome</keyword>
<dbReference type="KEGG" id="cel:CELE_C41D11.10"/>
<dbReference type="InParanoid" id="G4RZ47"/>
<name>G4RZ47_CAEEL</name>
<dbReference type="AlphaFoldDB" id="G4RZ47"/>
<feature type="region of interest" description="Disordered" evidence="1">
    <location>
        <begin position="108"/>
        <end position="167"/>
    </location>
</feature>
<feature type="compositionally biased region" description="Basic residues" evidence="1">
    <location>
        <begin position="137"/>
        <end position="148"/>
    </location>
</feature>
<dbReference type="PaxDb" id="6239-C41D11.10"/>
<organism evidence="2 3">
    <name type="scientific">Caenorhabditis elegans</name>
    <dbReference type="NCBI Taxonomy" id="6239"/>
    <lineage>
        <taxon>Eukaryota</taxon>
        <taxon>Metazoa</taxon>
        <taxon>Ecdysozoa</taxon>
        <taxon>Nematoda</taxon>
        <taxon>Chromadorea</taxon>
        <taxon>Rhabditida</taxon>
        <taxon>Rhabditina</taxon>
        <taxon>Rhabditomorpha</taxon>
        <taxon>Rhabditoidea</taxon>
        <taxon>Rhabditidae</taxon>
        <taxon>Peloderinae</taxon>
        <taxon>Caenorhabditis</taxon>
    </lineage>
</organism>
<sequence>MKCLCCIFLTFILLIVIIPIALFIGFYKPRTFGSHPKHVDHLVNGTSSSVPVPSEYSTDNSEIELVEGSMDGGSQEFPKSDELIMNMTDPIHKLPETEDETISVKAEKPMKMEKNEKVEELKSGEVIEEEEETQVVVKRKNNNNKRNKNSQNIEKNGITDSFEDFDN</sequence>
<dbReference type="Proteomes" id="UP000001940">
    <property type="component" value="Chromosome I"/>
</dbReference>
<dbReference type="Bgee" id="WBGene00195180">
    <property type="expression patterns" value="Expressed in adult organism"/>
</dbReference>
<accession>G4RZ47</accession>
<proteinExistence type="predicted"/>
<reference evidence="2 3" key="1">
    <citation type="journal article" date="1998" name="Science">
        <title>Genome sequence of the nematode C. elegans: a platform for investigating biology.</title>
        <authorList>
            <consortium name="The C. elegans sequencing consortium"/>
            <person name="Sulson J.E."/>
            <person name="Waterston R."/>
        </authorList>
    </citation>
    <scope>NUCLEOTIDE SEQUENCE [LARGE SCALE GENOMIC DNA]</scope>
    <source>
        <strain evidence="2 3">Bristol N2</strain>
    </source>
</reference>
<dbReference type="EMBL" id="BX284601">
    <property type="protein sequence ID" value="CCD64263.1"/>
    <property type="molecule type" value="Genomic_DNA"/>
</dbReference>
<evidence type="ECO:0000256" key="1">
    <source>
        <dbReference type="SAM" id="MobiDB-lite"/>
    </source>
</evidence>
<dbReference type="AGR" id="WB:WBGene00195180"/>
<evidence type="ECO:0000313" key="3">
    <source>
        <dbReference type="Proteomes" id="UP000001940"/>
    </source>
</evidence>
<dbReference type="RefSeq" id="NP_001249613.1">
    <property type="nucleotide sequence ID" value="NM_001262684.3"/>
</dbReference>
<dbReference type="GeneID" id="13179984"/>
<dbReference type="WormBase" id="C41D11.10">
    <property type="protein sequence ID" value="CE45175"/>
    <property type="gene ID" value="WBGene00195180"/>
</dbReference>
<dbReference type="CTD" id="13179984"/>
<feature type="compositionally biased region" description="Basic and acidic residues" evidence="1">
    <location>
        <begin position="108"/>
        <end position="125"/>
    </location>
</feature>
<protein>
    <submittedName>
        <fullName evidence="2">Uncharacterized protein</fullName>
    </submittedName>
</protein>
<gene>
    <name evidence="2 4" type="ORF">C41D11.10</name>
    <name evidence="2" type="ORF">CELE_C41D11.10</name>
</gene>